<evidence type="ECO:0000313" key="2">
    <source>
        <dbReference type="Proteomes" id="UP000253664"/>
    </source>
</evidence>
<name>A0A367L8X4_9HYPO</name>
<dbReference type="EMBL" id="LKCN02000011">
    <property type="protein sequence ID" value="RCI10875.1"/>
    <property type="molecule type" value="Genomic_DNA"/>
</dbReference>
<protein>
    <submittedName>
        <fullName evidence="1">Uncharacterized protein</fullName>
    </submittedName>
</protein>
<sequence length="101" mass="11655">SSRPKRKPLLPRLLFDRDKILFLAKIAFFFKQGEKYAYNIGHFLDYFNSFLATSLREILLALYITLSLKAPPIPSLLTKVSNFTNLFSKEKASALLLYYSS</sequence>
<dbReference type="AlphaFoldDB" id="A0A367L8X4"/>
<reference evidence="1 2" key="1">
    <citation type="journal article" date="2015" name="BMC Genomics">
        <title>Insights from the genome of Ophiocordyceps polyrhachis-furcata to pathogenicity and host specificity in insect fungi.</title>
        <authorList>
            <person name="Wichadakul D."/>
            <person name="Kobmoo N."/>
            <person name="Ingsriswang S."/>
            <person name="Tangphatsornruang S."/>
            <person name="Chantasingh D."/>
            <person name="Luangsa-ard J.J."/>
            <person name="Eurwilaichitr L."/>
        </authorList>
    </citation>
    <scope>NUCLEOTIDE SEQUENCE [LARGE SCALE GENOMIC DNA]</scope>
    <source>
        <strain evidence="1 2">BCC 54312</strain>
    </source>
</reference>
<comment type="caution">
    <text evidence="1">The sequence shown here is derived from an EMBL/GenBank/DDBJ whole genome shotgun (WGS) entry which is preliminary data.</text>
</comment>
<gene>
    <name evidence="1" type="ORF">L249_5449</name>
</gene>
<evidence type="ECO:0000313" key="1">
    <source>
        <dbReference type="EMBL" id="RCI10875.1"/>
    </source>
</evidence>
<organism evidence="1 2">
    <name type="scientific">Ophiocordyceps polyrhachis-furcata BCC 54312</name>
    <dbReference type="NCBI Taxonomy" id="1330021"/>
    <lineage>
        <taxon>Eukaryota</taxon>
        <taxon>Fungi</taxon>
        <taxon>Dikarya</taxon>
        <taxon>Ascomycota</taxon>
        <taxon>Pezizomycotina</taxon>
        <taxon>Sordariomycetes</taxon>
        <taxon>Hypocreomycetidae</taxon>
        <taxon>Hypocreales</taxon>
        <taxon>Ophiocordycipitaceae</taxon>
        <taxon>Ophiocordyceps</taxon>
    </lineage>
</organism>
<proteinExistence type="predicted"/>
<keyword evidence="2" id="KW-1185">Reference proteome</keyword>
<feature type="non-terminal residue" evidence="1">
    <location>
        <position position="1"/>
    </location>
</feature>
<dbReference type="Proteomes" id="UP000253664">
    <property type="component" value="Unassembled WGS sequence"/>
</dbReference>
<accession>A0A367L8X4</accession>